<dbReference type="STRING" id="642492.Clole_1681"/>
<evidence type="ECO:0000313" key="2">
    <source>
        <dbReference type="Proteomes" id="UP000008467"/>
    </source>
</evidence>
<accession>F2JLL4</accession>
<gene>
    <name evidence="1" type="ordered locus">Clole_1681</name>
</gene>
<dbReference type="RefSeq" id="WP_013656702.1">
    <property type="nucleotide sequence ID" value="NC_015275.1"/>
</dbReference>
<keyword evidence="2" id="KW-1185">Reference proteome</keyword>
<dbReference type="AlphaFoldDB" id="F2JLL4"/>
<organism evidence="1 2">
    <name type="scientific">Cellulosilyticum lentocellum (strain ATCC 49066 / DSM 5427 / NCIMB 11756 / RHM5)</name>
    <name type="common">Clostridium lentocellum</name>
    <dbReference type="NCBI Taxonomy" id="642492"/>
    <lineage>
        <taxon>Bacteria</taxon>
        <taxon>Bacillati</taxon>
        <taxon>Bacillota</taxon>
        <taxon>Clostridia</taxon>
        <taxon>Lachnospirales</taxon>
        <taxon>Cellulosilyticaceae</taxon>
        <taxon>Cellulosilyticum</taxon>
    </lineage>
</organism>
<dbReference type="Proteomes" id="UP000008467">
    <property type="component" value="Chromosome"/>
</dbReference>
<evidence type="ECO:0000313" key="1">
    <source>
        <dbReference type="EMBL" id="ADZ83405.1"/>
    </source>
</evidence>
<protein>
    <submittedName>
        <fullName evidence="1">Uncharacterized protein</fullName>
    </submittedName>
</protein>
<dbReference type="KEGG" id="cle:Clole_1681"/>
<reference evidence="1 2" key="1">
    <citation type="journal article" date="2011" name="J. Bacteriol.">
        <title>Complete genome sequence of the cellulose-degrading bacterium Cellulosilyticum lentocellum.</title>
        <authorList>
            <consortium name="US DOE Joint Genome Institute"/>
            <person name="Miller D.A."/>
            <person name="Suen G."/>
            <person name="Bruce D."/>
            <person name="Copeland A."/>
            <person name="Cheng J.F."/>
            <person name="Detter C."/>
            <person name="Goodwin L.A."/>
            <person name="Han C.S."/>
            <person name="Hauser L.J."/>
            <person name="Land M.L."/>
            <person name="Lapidus A."/>
            <person name="Lucas S."/>
            <person name="Meincke L."/>
            <person name="Pitluck S."/>
            <person name="Tapia R."/>
            <person name="Teshima H."/>
            <person name="Woyke T."/>
            <person name="Fox B.G."/>
            <person name="Angert E.R."/>
            <person name="Currie C.R."/>
        </authorList>
    </citation>
    <scope>NUCLEOTIDE SEQUENCE [LARGE SCALE GENOMIC DNA]</scope>
    <source>
        <strain evidence="2">ATCC 49066 / DSM 5427 / NCIMB 11756 / RHM5</strain>
    </source>
</reference>
<name>F2JLL4_CELLD</name>
<sequence>MYVYSKTLPTYNIYSNFLTHSYFNVLEKWSFYEQRGCKIHSTSYNELIKSIQSFIFILESSRHSSSYLQAYIFDYLPTIPYTNRSVLFNDLAHSYPEALSVFHLPKTKLNLKLLKKCYLHTFNKLSKNARTDLIQDCNIILINLYYFILYIPFKKQKNSPAFFLAPTAEDFITLVYDFKEHCT</sequence>
<dbReference type="HOGENOM" id="CLU_1472693_0_0_9"/>
<proteinExistence type="predicted"/>
<dbReference type="EMBL" id="CP002582">
    <property type="protein sequence ID" value="ADZ83405.1"/>
    <property type="molecule type" value="Genomic_DNA"/>
</dbReference>